<dbReference type="InterPro" id="IPR000683">
    <property type="entry name" value="Gfo/Idh/MocA-like_OxRdtase_N"/>
</dbReference>
<sequence length="114" mass="12061">MNSKSYRIGIVGAGEISAGAPQLSTGPLANEVIPSHAASLALIPEVEVVGVSDLIPELLDQFKGRWERHWPGLALYTDHKEMVSDLELDIVVVATPDHLHASVVEDSAVAGVKG</sequence>
<dbReference type="GO" id="GO:0000166">
    <property type="term" value="F:nucleotide binding"/>
    <property type="evidence" value="ECO:0007669"/>
    <property type="project" value="InterPro"/>
</dbReference>
<gene>
    <name evidence="2" type="ORF">METZ01_LOCUS395230</name>
</gene>
<reference evidence="2" key="1">
    <citation type="submission" date="2018-05" db="EMBL/GenBank/DDBJ databases">
        <authorList>
            <person name="Lanie J.A."/>
            <person name="Ng W.-L."/>
            <person name="Kazmierczak K.M."/>
            <person name="Andrzejewski T.M."/>
            <person name="Davidsen T.M."/>
            <person name="Wayne K.J."/>
            <person name="Tettelin H."/>
            <person name="Glass J.I."/>
            <person name="Rusch D."/>
            <person name="Podicherti R."/>
            <person name="Tsui H.-C.T."/>
            <person name="Winkler M.E."/>
        </authorList>
    </citation>
    <scope>NUCLEOTIDE SEQUENCE</scope>
</reference>
<feature type="domain" description="Gfo/Idh/MocA-like oxidoreductase N-terminal" evidence="1">
    <location>
        <begin position="7"/>
        <end position="112"/>
    </location>
</feature>
<organism evidence="2">
    <name type="scientific">marine metagenome</name>
    <dbReference type="NCBI Taxonomy" id="408172"/>
    <lineage>
        <taxon>unclassified sequences</taxon>
        <taxon>metagenomes</taxon>
        <taxon>ecological metagenomes</taxon>
    </lineage>
</organism>
<dbReference type="AlphaFoldDB" id="A0A382V737"/>
<dbReference type="SUPFAM" id="SSF51735">
    <property type="entry name" value="NAD(P)-binding Rossmann-fold domains"/>
    <property type="match status" value="1"/>
</dbReference>
<dbReference type="EMBL" id="UINC01149732">
    <property type="protein sequence ID" value="SVD42376.1"/>
    <property type="molecule type" value="Genomic_DNA"/>
</dbReference>
<protein>
    <recommendedName>
        <fullName evidence="1">Gfo/Idh/MocA-like oxidoreductase N-terminal domain-containing protein</fullName>
    </recommendedName>
</protein>
<feature type="non-terminal residue" evidence="2">
    <location>
        <position position="114"/>
    </location>
</feature>
<accession>A0A382V737</accession>
<name>A0A382V737_9ZZZZ</name>
<evidence type="ECO:0000259" key="1">
    <source>
        <dbReference type="Pfam" id="PF01408"/>
    </source>
</evidence>
<evidence type="ECO:0000313" key="2">
    <source>
        <dbReference type="EMBL" id="SVD42376.1"/>
    </source>
</evidence>
<proteinExistence type="predicted"/>
<dbReference type="Pfam" id="PF01408">
    <property type="entry name" value="GFO_IDH_MocA"/>
    <property type="match status" value="1"/>
</dbReference>
<dbReference type="InterPro" id="IPR036291">
    <property type="entry name" value="NAD(P)-bd_dom_sf"/>
</dbReference>
<dbReference type="Gene3D" id="3.40.50.720">
    <property type="entry name" value="NAD(P)-binding Rossmann-like Domain"/>
    <property type="match status" value="1"/>
</dbReference>